<dbReference type="KEGG" id="cbei:LF65_03353"/>
<dbReference type="EMBL" id="CP010086">
    <property type="protein sequence ID" value="AJG99915.1"/>
    <property type="molecule type" value="Genomic_DNA"/>
</dbReference>
<evidence type="ECO:0000256" key="4">
    <source>
        <dbReference type="ARBA" id="ARBA00022692"/>
    </source>
</evidence>
<comment type="pathway">
    <text evidence="7">Protein modification; lipoprotein biosynthesis (diacylglyceryl transfer).</text>
</comment>
<feature type="transmembrane region" description="Helical" evidence="7">
    <location>
        <begin position="12"/>
        <end position="31"/>
    </location>
</feature>
<evidence type="ECO:0000256" key="1">
    <source>
        <dbReference type="ARBA" id="ARBA00007150"/>
    </source>
</evidence>
<keyword evidence="4 7" id="KW-0812">Transmembrane</keyword>
<accession>A0A0B5QG08</accession>
<feature type="transmembrane region" description="Helical" evidence="7">
    <location>
        <begin position="117"/>
        <end position="137"/>
    </location>
</feature>
<comment type="function">
    <text evidence="7">Catalyzes the transfer of the diacylglyceryl group from phosphatidylglycerol to the sulfhydryl group of the N-terminal cysteine of a prolipoprotein, the first step in the formation of mature lipoproteins.</text>
</comment>
<keyword evidence="3 7" id="KW-0808">Transferase</keyword>
<dbReference type="OrthoDB" id="871140at2"/>
<dbReference type="PANTHER" id="PTHR30589:SF0">
    <property type="entry name" value="PHOSPHATIDYLGLYCEROL--PROLIPOPROTEIN DIACYLGLYCERYL TRANSFERASE"/>
    <property type="match status" value="1"/>
</dbReference>
<name>A0A0B5QG08_CLOBE</name>
<dbReference type="AlphaFoldDB" id="A0A0B5QG08"/>
<dbReference type="NCBIfam" id="TIGR00544">
    <property type="entry name" value="lgt"/>
    <property type="match status" value="1"/>
</dbReference>
<evidence type="ECO:0000313" key="8">
    <source>
        <dbReference type="EMBL" id="AJG99915.1"/>
    </source>
</evidence>
<dbReference type="GO" id="GO:0008961">
    <property type="term" value="F:phosphatidylglycerol-prolipoprotein diacylglyceryl transferase activity"/>
    <property type="evidence" value="ECO:0007669"/>
    <property type="project" value="UniProtKB-UniRule"/>
</dbReference>
<comment type="catalytic activity">
    <reaction evidence="7">
        <text>L-cysteinyl-[prolipoprotein] + a 1,2-diacyl-sn-glycero-3-phospho-(1'-sn-glycerol) = an S-1,2-diacyl-sn-glyceryl-L-cysteinyl-[prolipoprotein] + sn-glycerol 1-phosphate + H(+)</text>
        <dbReference type="Rhea" id="RHEA:56712"/>
        <dbReference type="Rhea" id="RHEA-COMP:14679"/>
        <dbReference type="Rhea" id="RHEA-COMP:14680"/>
        <dbReference type="ChEBI" id="CHEBI:15378"/>
        <dbReference type="ChEBI" id="CHEBI:29950"/>
        <dbReference type="ChEBI" id="CHEBI:57685"/>
        <dbReference type="ChEBI" id="CHEBI:64716"/>
        <dbReference type="ChEBI" id="CHEBI:140658"/>
        <dbReference type="EC" id="2.5.1.145"/>
    </reaction>
</comment>
<dbReference type="HAMAP" id="MF_01147">
    <property type="entry name" value="Lgt"/>
    <property type="match status" value="1"/>
</dbReference>
<dbReference type="PANTHER" id="PTHR30589">
    <property type="entry name" value="PROLIPOPROTEIN DIACYLGLYCERYL TRANSFERASE"/>
    <property type="match status" value="1"/>
</dbReference>
<evidence type="ECO:0000256" key="3">
    <source>
        <dbReference type="ARBA" id="ARBA00022679"/>
    </source>
</evidence>
<evidence type="ECO:0000256" key="2">
    <source>
        <dbReference type="ARBA" id="ARBA00022475"/>
    </source>
</evidence>
<reference evidence="9" key="1">
    <citation type="submission" date="2014-12" db="EMBL/GenBank/DDBJ databases">
        <title>Genome sequence of Clostridium beijerinckii strain 59B.</title>
        <authorList>
            <person name="Little G.T."/>
            <person name="Minton N.P."/>
        </authorList>
    </citation>
    <scope>NUCLEOTIDE SEQUENCE [LARGE SCALE GENOMIC DNA]</scope>
    <source>
        <strain evidence="9">59B</strain>
    </source>
</reference>
<dbReference type="UniPathway" id="UPA00664"/>
<dbReference type="STRING" id="1520.LF65_03353"/>
<sequence length="277" mass="30962">MKELFSFGPIHIYFFGLMIAVAAITGGAFAIKQGEKRGINEDIIFNLIFIVVIAGVLGARLFYILFYNPSFYFSNPGEIFKINEGGLSIHGGIVSAVFAGYIYSIKSKISFLKLADIAVVGIALAQGIGRVGCDVFGKPMANIMIWGINYNGQLLHPAQVYEFILDYILFIVLWRRSYKKKFEGELFVIYLIAFAIIRGIVEFFRINPVIWGPFSISHLLSLALVIIGLAIYILLSKRVAGNDRIYVEENKVKLTSSIIILIELVVISVFVFYFVQG</sequence>
<evidence type="ECO:0000256" key="5">
    <source>
        <dbReference type="ARBA" id="ARBA00022989"/>
    </source>
</evidence>
<dbReference type="EC" id="2.5.1.145" evidence="7"/>
<dbReference type="GO" id="GO:0005886">
    <property type="term" value="C:plasma membrane"/>
    <property type="evidence" value="ECO:0007669"/>
    <property type="project" value="UniProtKB-SubCell"/>
</dbReference>
<protein>
    <recommendedName>
        <fullName evidence="7">Phosphatidylglycerol--prolipoprotein diacylglyceryl transferase</fullName>
        <ecNumber evidence="7">2.5.1.145</ecNumber>
    </recommendedName>
</protein>
<evidence type="ECO:0000256" key="6">
    <source>
        <dbReference type="ARBA" id="ARBA00023136"/>
    </source>
</evidence>
<dbReference type="Proteomes" id="UP000031866">
    <property type="component" value="Chromosome"/>
</dbReference>
<keyword evidence="8" id="KW-0449">Lipoprotein</keyword>
<feature type="binding site" evidence="7">
    <location>
        <position position="130"/>
    </location>
    <ligand>
        <name>a 1,2-diacyl-sn-glycero-3-phospho-(1'-sn-glycerol)</name>
        <dbReference type="ChEBI" id="CHEBI:64716"/>
    </ligand>
</feature>
<keyword evidence="5 7" id="KW-1133">Transmembrane helix</keyword>
<keyword evidence="2 7" id="KW-1003">Cell membrane</keyword>
<feature type="transmembrane region" description="Helical" evidence="7">
    <location>
        <begin position="43"/>
        <end position="67"/>
    </location>
</feature>
<keyword evidence="6 7" id="KW-0472">Membrane</keyword>
<gene>
    <name evidence="7" type="primary">lgt</name>
    <name evidence="8" type="ORF">LF65_03353</name>
</gene>
<dbReference type="RefSeq" id="WP_041897357.1">
    <property type="nucleotide sequence ID" value="NZ_CP010086.2"/>
</dbReference>
<dbReference type="Pfam" id="PF01790">
    <property type="entry name" value="LGT"/>
    <property type="match status" value="1"/>
</dbReference>
<organism evidence="8 9">
    <name type="scientific">Clostridium beijerinckii</name>
    <name type="common">Clostridium MP</name>
    <dbReference type="NCBI Taxonomy" id="1520"/>
    <lineage>
        <taxon>Bacteria</taxon>
        <taxon>Bacillati</taxon>
        <taxon>Bacillota</taxon>
        <taxon>Clostridia</taxon>
        <taxon>Eubacteriales</taxon>
        <taxon>Clostridiaceae</taxon>
        <taxon>Clostridium</taxon>
    </lineage>
</organism>
<comment type="subcellular location">
    <subcellularLocation>
        <location evidence="7">Cell membrane</location>
        <topology evidence="7">Multi-pass membrane protein</topology>
    </subcellularLocation>
</comment>
<feature type="transmembrane region" description="Helical" evidence="7">
    <location>
        <begin position="157"/>
        <end position="174"/>
    </location>
</feature>
<feature type="transmembrane region" description="Helical" evidence="7">
    <location>
        <begin position="87"/>
        <end position="105"/>
    </location>
</feature>
<evidence type="ECO:0000313" key="9">
    <source>
        <dbReference type="Proteomes" id="UP000031866"/>
    </source>
</evidence>
<comment type="similarity">
    <text evidence="1 7">Belongs to the Lgt family.</text>
</comment>
<dbReference type="GO" id="GO:0042158">
    <property type="term" value="P:lipoprotein biosynthetic process"/>
    <property type="evidence" value="ECO:0007669"/>
    <property type="project" value="UniProtKB-UniRule"/>
</dbReference>
<feature type="transmembrane region" description="Helical" evidence="7">
    <location>
        <begin position="210"/>
        <end position="235"/>
    </location>
</feature>
<dbReference type="InterPro" id="IPR001640">
    <property type="entry name" value="Lgt"/>
</dbReference>
<evidence type="ECO:0000256" key="7">
    <source>
        <dbReference type="HAMAP-Rule" id="MF_01147"/>
    </source>
</evidence>
<feature type="transmembrane region" description="Helical" evidence="7">
    <location>
        <begin position="256"/>
        <end position="275"/>
    </location>
</feature>
<feature type="transmembrane region" description="Helical" evidence="7">
    <location>
        <begin position="186"/>
        <end position="204"/>
    </location>
</feature>
<proteinExistence type="inferred from homology"/>